<dbReference type="Pfam" id="PF00753">
    <property type="entry name" value="Lactamase_B"/>
    <property type="match status" value="1"/>
</dbReference>
<dbReference type="AlphaFoldDB" id="A0A0G9H9X4"/>
<dbReference type="SUPFAM" id="SSF56281">
    <property type="entry name" value="Metallo-hydrolase/oxidoreductase"/>
    <property type="match status" value="1"/>
</dbReference>
<dbReference type="PATRIC" id="fig|1440763.5.peg.2780"/>
<dbReference type="EMBL" id="CP017480">
    <property type="protein sequence ID" value="APG03848.1"/>
    <property type="molecule type" value="Genomic_DNA"/>
</dbReference>
<dbReference type="SMART" id="SM00849">
    <property type="entry name" value="Lactamase_B"/>
    <property type="match status" value="1"/>
</dbReference>
<proteinExistence type="predicted"/>
<dbReference type="PANTHER" id="PTHR42951:SF17">
    <property type="entry name" value="METALLO-BETA-LACTAMASE DOMAIN-CONTAINING PROTEIN"/>
    <property type="match status" value="1"/>
</dbReference>
<dbReference type="RefSeq" id="WP_052767265.1">
    <property type="nucleotide sequence ID" value="NZ_CP017480.1"/>
</dbReference>
<dbReference type="InterPro" id="IPR001279">
    <property type="entry name" value="Metallo-B-lactamas"/>
</dbReference>
<evidence type="ECO:0000313" key="1">
    <source>
        <dbReference type="EMBL" id="APG03848.1"/>
    </source>
</evidence>
<accession>A0A0G9H9X4</accession>
<sequence length="273" mass="29222">MRRTLLALACCLALPAFAHDPAPVVIGANPTWTQPVAPHVVYGNTYFVGTKGLSAILITSPQGHVLIDAPYVSNAKLIEANIRTLGFRVEDIKLILNTHPHHDHAGAIAQLSKDSGAPVRATAKGAAAMRVGGRYAEDPQYDPTDKPYPKVDAIGDIVDGSVVRVGPLTLTAHITPGHTPGGTAWTWQSCEGASCKNIAFADSLYAFKADGYRFSDHPAYVAEYRKTFDRVAALPCDLLITPHPEQGEGKTCKTYADAGRERLDDVLAKEAAK</sequence>
<dbReference type="KEGG" id="lrz:BJI69_07960"/>
<dbReference type="PANTHER" id="PTHR42951">
    <property type="entry name" value="METALLO-BETA-LACTAMASE DOMAIN-CONTAINING"/>
    <property type="match status" value="1"/>
</dbReference>
<keyword evidence="2" id="KW-1185">Reference proteome</keyword>
<protein>
    <submittedName>
        <fullName evidence="1">Uncharacterized protein</fullName>
    </submittedName>
</protein>
<dbReference type="Proteomes" id="UP000182987">
    <property type="component" value="Chromosome"/>
</dbReference>
<dbReference type="STRING" id="1440763.BJI69_07960"/>
<gene>
    <name evidence="1" type="ORF">BJI69_07960</name>
</gene>
<organism evidence="1 2">
    <name type="scientific">Luteibacter rhizovicinus DSM 16549</name>
    <dbReference type="NCBI Taxonomy" id="1440763"/>
    <lineage>
        <taxon>Bacteria</taxon>
        <taxon>Pseudomonadati</taxon>
        <taxon>Pseudomonadota</taxon>
        <taxon>Gammaproteobacteria</taxon>
        <taxon>Lysobacterales</taxon>
        <taxon>Rhodanobacteraceae</taxon>
        <taxon>Luteibacter</taxon>
    </lineage>
</organism>
<dbReference type="InterPro" id="IPR036866">
    <property type="entry name" value="RibonucZ/Hydroxyglut_hydro"/>
</dbReference>
<dbReference type="NCBIfam" id="NF012229">
    <property type="entry name" value="bla_class_B_core"/>
    <property type="match status" value="1"/>
</dbReference>
<name>A0A0G9H9X4_9GAMM</name>
<dbReference type="OrthoDB" id="9773738at2"/>
<reference evidence="2" key="1">
    <citation type="submission" date="2016-09" db="EMBL/GenBank/DDBJ databases">
        <authorList>
            <person name="Lysoe E."/>
        </authorList>
    </citation>
    <scope>NUCLEOTIDE SEQUENCE [LARGE SCALE GENOMIC DNA]</scope>
    <source>
        <strain evidence="2">LJ96T</strain>
    </source>
</reference>
<dbReference type="NCBIfam" id="NF033105">
    <property type="entry name" value="bla_subclass_B3"/>
    <property type="match status" value="1"/>
</dbReference>
<dbReference type="Gene3D" id="3.60.15.10">
    <property type="entry name" value="Ribonuclease Z/Hydroxyacylglutathione hydrolase-like"/>
    <property type="match status" value="1"/>
</dbReference>
<dbReference type="InterPro" id="IPR050855">
    <property type="entry name" value="NDM-1-like"/>
</dbReference>
<evidence type="ECO:0000313" key="2">
    <source>
        <dbReference type="Proteomes" id="UP000182987"/>
    </source>
</evidence>